<evidence type="ECO:0000256" key="1">
    <source>
        <dbReference type="ARBA" id="ARBA00010088"/>
    </source>
</evidence>
<dbReference type="InterPro" id="IPR029058">
    <property type="entry name" value="AB_hydrolase_fold"/>
</dbReference>
<comment type="caution">
    <text evidence="8">The sequence shown here is derived from an EMBL/GenBank/DDBJ whole genome shotgun (WGS) entry which is preliminary data.</text>
</comment>
<comment type="similarity">
    <text evidence="1">Belongs to the peptidase S33 family.</text>
</comment>
<keyword evidence="9" id="KW-1185">Reference proteome</keyword>
<dbReference type="AlphaFoldDB" id="A0A366HPQ2"/>
<dbReference type="InterPro" id="IPR010497">
    <property type="entry name" value="Epoxide_hydro_N"/>
</dbReference>
<dbReference type="SUPFAM" id="SSF53474">
    <property type="entry name" value="alpha/beta-Hydrolases"/>
    <property type="match status" value="1"/>
</dbReference>
<dbReference type="Gene3D" id="3.40.50.1820">
    <property type="entry name" value="alpha/beta hydrolase"/>
    <property type="match status" value="1"/>
</dbReference>
<evidence type="ECO:0000259" key="7">
    <source>
        <dbReference type="Pfam" id="PF06441"/>
    </source>
</evidence>
<dbReference type="Pfam" id="PF06441">
    <property type="entry name" value="EHN"/>
    <property type="match status" value="1"/>
</dbReference>
<evidence type="ECO:0000313" key="8">
    <source>
        <dbReference type="EMBL" id="RBP45645.1"/>
    </source>
</evidence>
<feature type="signal peptide" evidence="6">
    <location>
        <begin position="1"/>
        <end position="27"/>
    </location>
</feature>
<proteinExistence type="inferred from homology"/>
<sequence length="421" mass="46816">MKTLPLTPAALLAVAMFSTTLLQGADAAPEIRPFTIQVEDSVLKDLRERLEKTRWPDQIPGSKWDHGPDVAWMRDLCDYWRTKYDWRAEEKKLNAVPQFKTAIDGIDLHFIHVKSKHANATPLVLVHGWPGSVVEFMKVIEPLTDPEKHGGRAEDAFHVVAPSLPGFGFSSMPKEPGWNSGRMAEVIAKLMARLGYDKYGAQGGDWGGGIVRWLASTDGAHCIGAHSNFPGGNRPADETEAKKDVTQAELDRLQQRNAELADHRAYGAIQGTRPLALAYGLNDSPAGLAAWIIDKFWAWSDHEGDLNNSFTKDELLTNIMVYWVTQSMPSATRIYYESQHNLPRPASMSAFQGGGKPAPIGYALFPKEINVPPRAWVARNSPTMIHWTEMPRGGHFAAMEQPELLVQDVRTFFARVRTAAK</sequence>
<gene>
    <name evidence="8" type="ORF">DES53_10227</name>
</gene>
<dbReference type="Proteomes" id="UP000253426">
    <property type="component" value="Unassembled WGS sequence"/>
</dbReference>
<dbReference type="RefSeq" id="WP_211325456.1">
    <property type="nucleotide sequence ID" value="NZ_QNRR01000002.1"/>
</dbReference>
<dbReference type="GO" id="GO:0004301">
    <property type="term" value="F:epoxide hydrolase activity"/>
    <property type="evidence" value="ECO:0007669"/>
    <property type="project" value="TreeGrafter"/>
</dbReference>
<dbReference type="PANTHER" id="PTHR21661">
    <property type="entry name" value="EPOXIDE HYDROLASE 1-RELATED"/>
    <property type="match status" value="1"/>
</dbReference>
<feature type="active site" description="Proton donor" evidence="4">
    <location>
        <position position="335"/>
    </location>
</feature>
<evidence type="ECO:0000313" key="9">
    <source>
        <dbReference type="Proteomes" id="UP000253426"/>
    </source>
</evidence>
<reference evidence="8 9" key="1">
    <citation type="submission" date="2018-06" db="EMBL/GenBank/DDBJ databases">
        <title>Genomic Encyclopedia of Type Strains, Phase IV (KMG-IV): sequencing the most valuable type-strain genomes for metagenomic binning, comparative biology and taxonomic classification.</title>
        <authorList>
            <person name="Goeker M."/>
        </authorList>
    </citation>
    <scope>NUCLEOTIDE SEQUENCE [LARGE SCALE GENOMIC DNA]</scope>
    <source>
        <strain evidence="8 9">DSM 25532</strain>
    </source>
</reference>
<keyword evidence="3" id="KW-0378">Hydrolase</keyword>
<dbReference type="InterPro" id="IPR000639">
    <property type="entry name" value="Epox_hydrolase-like"/>
</dbReference>
<keyword evidence="2" id="KW-0058">Aromatic hydrocarbons catabolism</keyword>
<protein>
    <submittedName>
        <fullName evidence="8">Pimeloyl-ACP methyl ester carboxylesterase</fullName>
    </submittedName>
</protein>
<feature type="coiled-coil region" evidence="5">
    <location>
        <begin position="236"/>
        <end position="263"/>
    </location>
</feature>
<accession>A0A366HPQ2</accession>
<keyword evidence="5" id="KW-0175">Coiled coil</keyword>
<name>A0A366HPQ2_9BACT</name>
<feature type="domain" description="Epoxide hydrolase N-terminal" evidence="7">
    <location>
        <begin position="31"/>
        <end position="136"/>
    </location>
</feature>
<evidence type="ECO:0000256" key="5">
    <source>
        <dbReference type="SAM" id="Coils"/>
    </source>
</evidence>
<dbReference type="PIRSF" id="PIRSF001112">
    <property type="entry name" value="Epoxide_hydrolase"/>
    <property type="match status" value="1"/>
</dbReference>
<feature type="active site" description="Nucleophile" evidence="4">
    <location>
        <position position="205"/>
    </location>
</feature>
<keyword evidence="6" id="KW-0732">Signal</keyword>
<evidence type="ECO:0000256" key="2">
    <source>
        <dbReference type="ARBA" id="ARBA00022797"/>
    </source>
</evidence>
<dbReference type="EMBL" id="QNRR01000002">
    <property type="protein sequence ID" value="RBP45645.1"/>
    <property type="molecule type" value="Genomic_DNA"/>
</dbReference>
<evidence type="ECO:0000256" key="6">
    <source>
        <dbReference type="SAM" id="SignalP"/>
    </source>
</evidence>
<organism evidence="8 9">
    <name type="scientific">Roseimicrobium gellanilyticum</name>
    <dbReference type="NCBI Taxonomy" id="748857"/>
    <lineage>
        <taxon>Bacteria</taxon>
        <taxon>Pseudomonadati</taxon>
        <taxon>Verrucomicrobiota</taxon>
        <taxon>Verrucomicrobiia</taxon>
        <taxon>Verrucomicrobiales</taxon>
        <taxon>Verrucomicrobiaceae</taxon>
        <taxon>Roseimicrobium</taxon>
    </lineage>
</organism>
<dbReference type="PANTHER" id="PTHR21661:SF35">
    <property type="entry name" value="EPOXIDE HYDROLASE"/>
    <property type="match status" value="1"/>
</dbReference>
<feature type="active site" description="Proton acceptor" evidence="4">
    <location>
        <position position="395"/>
    </location>
</feature>
<evidence type="ECO:0000256" key="3">
    <source>
        <dbReference type="ARBA" id="ARBA00022801"/>
    </source>
</evidence>
<evidence type="ECO:0000256" key="4">
    <source>
        <dbReference type="PIRSR" id="PIRSR001112-1"/>
    </source>
</evidence>
<dbReference type="GO" id="GO:0097176">
    <property type="term" value="P:epoxide metabolic process"/>
    <property type="evidence" value="ECO:0007669"/>
    <property type="project" value="TreeGrafter"/>
</dbReference>
<dbReference type="PRINTS" id="PR00412">
    <property type="entry name" value="EPOXHYDRLASE"/>
</dbReference>
<dbReference type="InterPro" id="IPR016292">
    <property type="entry name" value="Epoxide_hydrolase"/>
</dbReference>
<feature type="chain" id="PRO_5016586689" evidence="6">
    <location>
        <begin position="28"/>
        <end position="421"/>
    </location>
</feature>